<dbReference type="AlphaFoldDB" id="M1DFY4"/>
<reference evidence="2" key="1">
    <citation type="journal article" date="2011" name="Nature">
        <title>Genome sequence and analysis of the tuber crop potato.</title>
        <authorList>
            <consortium name="The Potato Genome Sequencing Consortium"/>
        </authorList>
    </citation>
    <scope>NUCLEOTIDE SEQUENCE [LARGE SCALE GENOMIC DNA]</scope>
    <source>
        <strain evidence="2">cv. DM1-3 516 R44</strain>
    </source>
</reference>
<dbReference type="Gramene" id="PGSC0003DMT400088426">
    <property type="protein sequence ID" value="PGSC0003DMT400088426"/>
    <property type="gene ID" value="PGSC0003DMG400037997"/>
</dbReference>
<evidence type="ECO:0000313" key="1">
    <source>
        <dbReference type="EnsemblPlants" id="PGSC0003DMT400088426"/>
    </source>
</evidence>
<sequence>MSSLIALSAPLTPKYTVTFGRLFCARRMVSVICRKAISIVDMPFSGKVLSQSFRRARSGSPVIQRLADRFIEVAHSKEEAQLGIIIEQEMAMRAKQRHTSLPFLVLIIKFCRRAGVPRGEKRDVEVTSTSTTNIRHIEAEYTQEEADMRRAALVDASQEVDVDSIPAEASFSSLTYGLSDGALSPFYDCEGYPVGDQADDVDALAFSEISPSTTKAVYVDDVAADESEAETDEEQIEVQDETIYGDLHDLEETIVQSVIQISLTEMSMAGPSGSSVVDATPGSDAPTNGATNCFLFVVG</sequence>
<reference evidence="1" key="2">
    <citation type="submission" date="2015-06" db="UniProtKB">
        <authorList>
            <consortium name="EnsemblPlants"/>
        </authorList>
    </citation>
    <scope>IDENTIFICATION</scope>
    <source>
        <strain evidence="1">DM1-3 516 R44</strain>
    </source>
</reference>
<organism evidence="1 2">
    <name type="scientific">Solanum tuberosum</name>
    <name type="common">Potato</name>
    <dbReference type="NCBI Taxonomy" id="4113"/>
    <lineage>
        <taxon>Eukaryota</taxon>
        <taxon>Viridiplantae</taxon>
        <taxon>Streptophyta</taxon>
        <taxon>Embryophyta</taxon>
        <taxon>Tracheophyta</taxon>
        <taxon>Spermatophyta</taxon>
        <taxon>Magnoliopsida</taxon>
        <taxon>eudicotyledons</taxon>
        <taxon>Gunneridae</taxon>
        <taxon>Pentapetalae</taxon>
        <taxon>asterids</taxon>
        <taxon>lamiids</taxon>
        <taxon>Solanales</taxon>
        <taxon>Solanaceae</taxon>
        <taxon>Solanoideae</taxon>
        <taxon>Solaneae</taxon>
        <taxon>Solanum</taxon>
    </lineage>
</organism>
<dbReference type="EnsemblPlants" id="PGSC0003DMT400088426">
    <property type="protein sequence ID" value="PGSC0003DMT400088426"/>
    <property type="gene ID" value="PGSC0003DMG400037997"/>
</dbReference>
<dbReference type="PANTHER" id="PTHR33180">
    <property type="entry name" value="PHOTOSYSTEM II CP43 REACTION CENTER PROTEIN"/>
    <property type="match status" value="1"/>
</dbReference>
<dbReference type="PANTHER" id="PTHR33180:SF31">
    <property type="entry name" value="POLYPROTEIN PROTEIN"/>
    <property type="match status" value="1"/>
</dbReference>
<dbReference type="eggNOG" id="ENOG502R85P">
    <property type="taxonomic scope" value="Eukaryota"/>
</dbReference>
<dbReference type="Proteomes" id="UP000011115">
    <property type="component" value="Unassembled WGS sequence"/>
</dbReference>
<proteinExistence type="predicted"/>
<keyword evidence="2" id="KW-1185">Reference proteome</keyword>
<dbReference type="PaxDb" id="4113-PGSC0003DMT400088426"/>
<evidence type="ECO:0008006" key="3">
    <source>
        <dbReference type="Google" id="ProtNLM"/>
    </source>
</evidence>
<protein>
    <recommendedName>
        <fullName evidence="3">Polyprotein protein</fullName>
    </recommendedName>
</protein>
<dbReference type="HOGENOM" id="CLU_029307_2_3_1"/>
<name>M1DFY4_SOLTU</name>
<evidence type="ECO:0000313" key="2">
    <source>
        <dbReference type="Proteomes" id="UP000011115"/>
    </source>
</evidence>
<dbReference type="InParanoid" id="M1DFY4"/>
<accession>M1DFY4</accession>